<dbReference type="Proteomes" id="UP000265520">
    <property type="component" value="Unassembled WGS sequence"/>
</dbReference>
<name>A0A392TZ06_9FABA</name>
<evidence type="ECO:0000313" key="2">
    <source>
        <dbReference type="Proteomes" id="UP000265520"/>
    </source>
</evidence>
<dbReference type="AlphaFoldDB" id="A0A392TZ06"/>
<keyword evidence="2" id="KW-1185">Reference proteome</keyword>
<organism evidence="1 2">
    <name type="scientific">Trifolium medium</name>
    <dbReference type="NCBI Taxonomy" id="97028"/>
    <lineage>
        <taxon>Eukaryota</taxon>
        <taxon>Viridiplantae</taxon>
        <taxon>Streptophyta</taxon>
        <taxon>Embryophyta</taxon>
        <taxon>Tracheophyta</taxon>
        <taxon>Spermatophyta</taxon>
        <taxon>Magnoliopsida</taxon>
        <taxon>eudicotyledons</taxon>
        <taxon>Gunneridae</taxon>
        <taxon>Pentapetalae</taxon>
        <taxon>rosids</taxon>
        <taxon>fabids</taxon>
        <taxon>Fabales</taxon>
        <taxon>Fabaceae</taxon>
        <taxon>Papilionoideae</taxon>
        <taxon>50 kb inversion clade</taxon>
        <taxon>NPAAA clade</taxon>
        <taxon>Hologalegina</taxon>
        <taxon>IRL clade</taxon>
        <taxon>Trifolieae</taxon>
        <taxon>Trifolium</taxon>
    </lineage>
</organism>
<dbReference type="EMBL" id="LXQA010689049">
    <property type="protein sequence ID" value="MCI66118.1"/>
    <property type="molecule type" value="Genomic_DNA"/>
</dbReference>
<comment type="caution">
    <text evidence="1">The sequence shown here is derived from an EMBL/GenBank/DDBJ whole genome shotgun (WGS) entry which is preliminary data.</text>
</comment>
<accession>A0A392TZ06</accession>
<evidence type="ECO:0000313" key="1">
    <source>
        <dbReference type="EMBL" id="MCI66118.1"/>
    </source>
</evidence>
<feature type="non-terminal residue" evidence="1">
    <location>
        <position position="52"/>
    </location>
</feature>
<protein>
    <submittedName>
        <fullName evidence="1">Uncharacterized protein</fullName>
    </submittedName>
</protein>
<proteinExistence type="predicted"/>
<reference evidence="1 2" key="1">
    <citation type="journal article" date="2018" name="Front. Plant Sci.">
        <title>Red Clover (Trifolium pratense) and Zigzag Clover (T. medium) - A Picture of Genomic Similarities and Differences.</title>
        <authorList>
            <person name="Dluhosova J."/>
            <person name="Istvanek J."/>
            <person name="Nedelnik J."/>
            <person name="Repkova J."/>
        </authorList>
    </citation>
    <scope>NUCLEOTIDE SEQUENCE [LARGE SCALE GENOMIC DNA]</scope>
    <source>
        <strain evidence="2">cv. 10/8</strain>
        <tissue evidence="1">Leaf</tissue>
    </source>
</reference>
<sequence length="52" mass="6026">MNFRWKSAYPVMEFFGKFIYHLKAASLKILDRSLHFKCFAAPTMVVCVPTAI</sequence>